<dbReference type="InterPro" id="IPR003593">
    <property type="entry name" value="AAA+_ATPase"/>
</dbReference>
<keyword evidence="12" id="KW-1185">Reference proteome</keyword>
<evidence type="ECO:0000259" key="10">
    <source>
        <dbReference type="PROSITE" id="PS50893"/>
    </source>
</evidence>
<keyword evidence="7" id="KW-0472">Membrane</keyword>
<comment type="subcellular location">
    <subcellularLocation>
        <location evidence="1">Cell membrane</location>
        <topology evidence="1">Peripheral membrane protein</topology>
        <orientation evidence="1">Cytoplasmic side</orientation>
    </subcellularLocation>
</comment>
<dbReference type="RefSeq" id="WP_311623251.1">
    <property type="nucleotide sequence ID" value="NZ_JAVRFE010000009.1"/>
</dbReference>
<keyword evidence="2" id="KW-0813">Transport</keyword>
<name>A0ABU2T5N9_9ACTN</name>
<evidence type="ECO:0000256" key="2">
    <source>
        <dbReference type="ARBA" id="ARBA00022448"/>
    </source>
</evidence>
<accession>A0ABU2T5N9</accession>
<keyword evidence="6" id="KW-1278">Translocase</keyword>
<dbReference type="InterPro" id="IPR003439">
    <property type="entry name" value="ABC_transporter-like_ATP-bd"/>
</dbReference>
<evidence type="ECO:0000256" key="8">
    <source>
        <dbReference type="ARBA" id="ARBA00023251"/>
    </source>
</evidence>
<reference evidence="11" key="1">
    <citation type="submission" date="2024-05" db="EMBL/GenBank/DDBJ databases">
        <title>30 novel species of actinomycetes from the DSMZ collection.</title>
        <authorList>
            <person name="Nouioui I."/>
        </authorList>
    </citation>
    <scope>NUCLEOTIDE SEQUENCE</scope>
    <source>
        <strain evidence="11">DSM 41527</strain>
    </source>
</reference>
<evidence type="ECO:0000256" key="3">
    <source>
        <dbReference type="ARBA" id="ARBA00022475"/>
    </source>
</evidence>
<keyword evidence="4" id="KW-0547">Nucleotide-binding</keyword>
<dbReference type="NCBIfam" id="TIGR01188">
    <property type="entry name" value="drrA"/>
    <property type="match status" value="1"/>
</dbReference>
<evidence type="ECO:0000256" key="6">
    <source>
        <dbReference type="ARBA" id="ARBA00022967"/>
    </source>
</evidence>
<comment type="caution">
    <text evidence="11">The sequence shown here is derived from an EMBL/GenBank/DDBJ whole genome shotgun (WGS) entry which is preliminary data.</text>
</comment>
<dbReference type="InterPro" id="IPR005894">
    <property type="entry name" value="DrrA"/>
</dbReference>
<dbReference type="PANTHER" id="PTHR42711">
    <property type="entry name" value="ABC TRANSPORTER ATP-BINDING PROTEIN"/>
    <property type="match status" value="1"/>
</dbReference>
<dbReference type="InterPro" id="IPR050763">
    <property type="entry name" value="ABC_transporter_ATP-binding"/>
</dbReference>
<dbReference type="PROSITE" id="PS50893">
    <property type="entry name" value="ABC_TRANSPORTER_2"/>
    <property type="match status" value="1"/>
</dbReference>
<evidence type="ECO:0000313" key="11">
    <source>
        <dbReference type="EMBL" id="MDT0455959.1"/>
    </source>
</evidence>
<evidence type="ECO:0000313" key="12">
    <source>
        <dbReference type="Proteomes" id="UP001180551"/>
    </source>
</evidence>
<keyword evidence="8" id="KW-0046">Antibiotic resistance</keyword>
<dbReference type="InterPro" id="IPR017871">
    <property type="entry name" value="ABC_transporter-like_CS"/>
</dbReference>
<dbReference type="GO" id="GO:0005524">
    <property type="term" value="F:ATP binding"/>
    <property type="evidence" value="ECO:0007669"/>
    <property type="project" value="UniProtKB-KW"/>
</dbReference>
<sequence length="327" mass="34682">MTPAILIEDLAKSYGGKPVVRGVSLEVPAGHVLGLLGPNGAGKTTTVKMVSTLIRPDSGRALVCGHDVVRQAREVRALIGLTGQYASVDEDISGRENLYVISRLFNLPRRTARARADEMLERFGLTEAGTRPVGGYSGGMRRRLDLAASLVGDPRVLCLDEPTTGLDPHSRNALWAEVRRLAGQGTTVLLTTQYMEEAEALADSLVVIDRGRVIARGRTEELRSRLGGQVLCVRPEQVGDAAALRRALEIQGYPTPAPDEETGQIRLPLSGDGAQLSEVVKAVGQTGIPLSGVTVHMPSLDEVFLTLTGADRAPQAQAGALSARSAA</sequence>
<dbReference type="PROSITE" id="PS00211">
    <property type="entry name" value="ABC_TRANSPORTER_1"/>
    <property type="match status" value="1"/>
</dbReference>
<evidence type="ECO:0000256" key="7">
    <source>
        <dbReference type="ARBA" id="ARBA00023136"/>
    </source>
</evidence>
<protein>
    <submittedName>
        <fullName evidence="11">ATP-binding cassette domain-containing protein</fullName>
    </submittedName>
</protein>
<dbReference type="EMBL" id="JAVRFE010000009">
    <property type="protein sequence ID" value="MDT0455959.1"/>
    <property type="molecule type" value="Genomic_DNA"/>
</dbReference>
<gene>
    <name evidence="11" type="ORF">RM550_09430</name>
</gene>
<evidence type="ECO:0000256" key="1">
    <source>
        <dbReference type="ARBA" id="ARBA00004413"/>
    </source>
</evidence>
<evidence type="ECO:0000256" key="9">
    <source>
        <dbReference type="ARBA" id="ARBA00049985"/>
    </source>
</evidence>
<comment type="similarity">
    <text evidence="9">Belongs to the ABC transporter superfamily. Drug exporter-1 (DrugE1) (TC 3.A.1.105) family.</text>
</comment>
<proteinExistence type="inferred from homology"/>
<keyword evidence="3" id="KW-1003">Cell membrane</keyword>
<keyword evidence="5 11" id="KW-0067">ATP-binding</keyword>
<dbReference type="Pfam" id="PF00005">
    <property type="entry name" value="ABC_tran"/>
    <property type="match status" value="1"/>
</dbReference>
<evidence type="ECO:0000256" key="5">
    <source>
        <dbReference type="ARBA" id="ARBA00022840"/>
    </source>
</evidence>
<dbReference type="SMART" id="SM00382">
    <property type="entry name" value="AAA"/>
    <property type="match status" value="1"/>
</dbReference>
<dbReference type="PANTHER" id="PTHR42711:SF19">
    <property type="entry name" value="DOXORUBICIN RESISTANCE ATP-BINDING PROTEIN DRRA"/>
    <property type="match status" value="1"/>
</dbReference>
<dbReference type="InterPro" id="IPR027417">
    <property type="entry name" value="P-loop_NTPase"/>
</dbReference>
<dbReference type="Proteomes" id="UP001180551">
    <property type="component" value="Unassembled WGS sequence"/>
</dbReference>
<evidence type="ECO:0000256" key="4">
    <source>
        <dbReference type="ARBA" id="ARBA00022741"/>
    </source>
</evidence>
<feature type="domain" description="ABC transporter" evidence="10">
    <location>
        <begin position="5"/>
        <end position="235"/>
    </location>
</feature>
<dbReference type="SUPFAM" id="SSF52540">
    <property type="entry name" value="P-loop containing nucleoside triphosphate hydrolases"/>
    <property type="match status" value="1"/>
</dbReference>
<organism evidence="11 12">
    <name type="scientific">Streptomyces mooreae</name>
    <dbReference type="NCBI Taxonomy" id="3075523"/>
    <lineage>
        <taxon>Bacteria</taxon>
        <taxon>Bacillati</taxon>
        <taxon>Actinomycetota</taxon>
        <taxon>Actinomycetes</taxon>
        <taxon>Kitasatosporales</taxon>
        <taxon>Streptomycetaceae</taxon>
        <taxon>Streptomyces</taxon>
    </lineage>
</organism>
<dbReference type="Gene3D" id="3.40.50.300">
    <property type="entry name" value="P-loop containing nucleotide triphosphate hydrolases"/>
    <property type="match status" value="1"/>
</dbReference>